<evidence type="ECO:0000313" key="1">
    <source>
        <dbReference type="EMBL" id="CAB4720190.1"/>
    </source>
</evidence>
<reference evidence="1" key="1">
    <citation type="submission" date="2020-05" db="EMBL/GenBank/DDBJ databases">
        <authorList>
            <person name="Chiriac C."/>
            <person name="Salcher M."/>
            <person name="Ghai R."/>
            <person name="Kavagutti S V."/>
        </authorList>
    </citation>
    <scope>NUCLEOTIDE SEQUENCE</scope>
</reference>
<dbReference type="InterPro" id="IPR036514">
    <property type="entry name" value="SGNH_hydro_sf"/>
</dbReference>
<organism evidence="1">
    <name type="scientific">freshwater metagenome</name>
    <dbReference type="NCBI Taxonomy" id="449393"/>
    <lineage>
        <taxon>unclassified sequences</taxon>
        <taxon>metagenomes</taxon>
        <taxon>ecological metagenomes</taxon>
    </lineage>
</organism>
<dbReference type="Gene3D" id="3.40.50.1110">
    <property type="entry name" value="SGNH hydrolase"/>
    <property type="match status" value="1"/>
</dbReference>
<accession>A0A6J6R8A6</accession>
<gene>
    <name evidence="1" type="ORF">UFOPK2579_01920</name>
</gene>
<proteinExistence type="predicted"/>
<dbReference type="AlphaFoldDB" id="A0A6J6R8A6"/>
<dbReference type="EMBL" id="CAEZXR010000247">
    <property type="protein sequence ID" value="CAB4720190.1"/>
    <property type="molecule type" value="Genomic_DNA"/>
</dbReference>
<name>A0A6J6R8A6_9ZZZZ</name>
<dbReference type="SUPFAM" id="SSF52266">
    <property type="entry name" value="SGNH hydrolase"/>
    <property type="match status" value="1"/>
</dbReference>
<sequence length="54" mass="6032">MVRIDALLARLCARAGLTYLSTYDLRLDYLDDRLHLTEAGHLAFGRAVAAELAR</sequence>
<protein>
    <submittedName>
        <fullName evidence="1">Unannotated protein</fullName>
    </submittedName>
</protein>